<accession>A0AAV3UGB8</accession>
<evidence type="ECO:0000313" key="4">
    <source>
        <dbReference type="Proteomes" id="UP001501729"/>
    </source>
</evidence>
<reference evidence="3 4" key="1">
    <citation type="journal article" date="2019" name="Int. J. Syst. Evol. Microbiol.">
        <title>The Global Catalogue of Microorganisms (GCM) 10K type strain sequencing project: providing services to taxonomists for standard genome sequencing and annotation.</title>
        <authorList>
            <consortium name="The Broad Institute Genomics Platform"/>
            <consortium name="The Broad Institute Genome Sequencing Center for Infectious Disease"/>
            <person name="Wu L."/>
            <person name="Ma J."/>
        </authorList>
    </citation>
    <scope>NUCLEOTIDE SEQUENCE [LARGE SCALE GENOMIC DNA]</scope>
    <source>
        <strain evidence="3 4">JCM 17504</strain>
    </source>
</reference>
<evidence type="ECO:0000313" key="3">
    <source>
        <dbReference type="EMBL" id="GAA5049108.1"/>
    </source>
</evidence>
<evidence type="ECO:0000256" key="1">
    <source>
        <dbReference type="SAM" id="Phobius"/>
    </source>
</evidence>
<dbReference type="EMBL" id="BAABKX010000003">
    <property type="protein sequence ID" value="GAA5049108.1"/>
    <property type="molecule type" value="Genomic_DNA"/>
</dbReference>
<comment type="caution">
    <text evidence="3">The sequence shown here is derived from an EMBL/GenBank/DDBJ whole genome shotgun (WGS) entry which is preliminary data.</text>
</comment>
<organism evidence="3 4">
    <name type="scientific">Haladaptatus pallidirubidus</name>
    <dbReference type="NCBI Taxonomy" id="1008152"/>
    <lineage>
        <taxon>Archaea</taxon>
        <taxon>Methanobacteriati</taxon>
        <taxon>Methanobacteriota</taxon>
        <taxon>Stenosarchaea group</taxon>
        <taxon>Halobacteria</taxon>
        <taxon>Halobacteriales</taxon>
        <taxon>Haladaptataceae</taxon>
        <taxon>Haladaptatus</taxon>
    </lineage>
</organism>
<dbReference type="AlphaFoldDB" id="A0AAV3UGB8"/>
<dbReference type="Pfam" id="PF09851">
    <property type="entry name" value="SHOCT"/>
    <property type="match status" value="1"/>
</dbReference>
<dbReference type="GeneID" id="68613324"/>
<keyword evidence="1" id="KW-0812">Transmembrane</keyword>
<name>A0AAV3UGB8_9EURY</name>
<feature type="transmembrane region" description="Helical" evidence="1">
    <location>
        <begin position="12"/>
        <end position="33"/>
    </location>
</feature>
<keyword evidence="4" id="KW-1185">Reference proteome</keyword>
<feature type="domain" description="SHOCT" evidence="2">
    <location>
        <begin position="84"/>
        <end position="109"/>
    </location>
</feature>
<dbReference type="RefSeq" id="WP_227773148.1">
    <property type="nucleotide sequence ID" value="NZ_BAABKX010000003.1"/>
</dbReference>
<keyword evidence="1" id="KW-1133">Transmembrane helix</keyword>
<protein>
    <recommendedName>
        <fullName evidence="2">SHOCT domain-containing protein</fullName>
    </recommendedName>
</protein>
<feature type="transmembrane region" description="Helical" evidence="1">
    <location>
        <begin position="53"/>
        <end position="71"/>
    </location>
</feature>
<dbReference type="InterPro" id="IPR018649">
    <property type="entry name" value="SHOCT"/>
</dbReference>
<sequence length="110" mass="12121">MATTDNNSSLTRIVLIVLVVLLAVPMLMMAFAFPMMGGWMTGGYAGGVPVWGWFMMLIPLVVIVALGYLAYRELAGDEFGGDPALSELRVAYARGDISDEEFETRRERLQ</sequence>
<evidence type="ECO:0000259" key="2">
    <source>
        <dbReference type="Pfam" id="PF09851"/>
    </source>
</evidence>
<dbReference type="Proteomes" id="UP001501729">
    <property type="component" value="Unassembled WGS sequence"/>
</dbReference>
<keyword evidence="1" id="KW-0472">Membrane</keyword>
<proteinExistence type="predicted"/>
<gene>
    <name evidence="3" type="ORF">GCM10025751_21570</name>
</gene>